<dbReference type="EMBL" id="VCNI01000008">
    <property type="protein sequence ID" value="TMU50398.1"/>
    <property type="molecule type" value="Genomic_DNA"/>
</dbReference>
<name>A0ABY2WGB5_9FLAO</name>
<organism evidence="1 2">
    <name type="scientific">Flagellimonas algicola</name>
    <dbReference type="NCBI Taxonomy" id="2583815"/>
    <lineage>
        <taxon>Bacteria</taxon>
        <taxon>Pseudomonadati</taxon>
        <taxon>Bacteroidota</taxon>
        <taxon>Flavobacteriia</taxon>
        <taxon>Flavobacteriales</taxon>
        <taxon>Flavobacteriaceae</taxon>
        <taxon>Flagellimonas</taxon>
    </lineage>
</organism>
<evidence type="ECO:0000313" key="2">
    <source>
        <dbReference type="Proteomes" id="UP000751614"/>
    </source>
</evidence>
<proteinExistence type="predicted"/>
<dbReference type="RefSeq" id="WP_138839521.1">
    <property type="nucleotide sequence ID" value="NZ_VCNI01000008.1"/>
</dbReference>
<protein>
    <recommendedName>
        <fullName evidence="3">Outer membrane protein with beta-barrel domain</fullName>
    </recommendedName>
</protein>
<dbReference type="Proteomes" id="UP000751614">
    <property type="component" value="Unassembled WGS sequence"/>
</dbReference>
<evidence type="ECO:0008006" key="3">
    <source>
        <dbReference type="Google" id="ProtNLM"/>
    </source>
</evidence>
<sequence>MRINLVNIIGFWFLVTAHGANAQYWIFDNLNKYGLEDRSFDTQIMLVGYKELDAQVKLTALAVVGSDGFSGVLGGVSFKLSNQLSVIGRTGFTVSDRAYYKYQAMVIFNQNNFTAKGFYINGIKHDPFYDFRASYMIAKNLKLGGYIRRFLGVGPRLDFRANGKYNLWIAHMKDFEFNNRQRIAVGTTIKFNQ</sequence>
<evidence type="ECO:0000313" key="1">
    <source>
        <dbReference type="EMBL" id="TMU50398.1"/>
    </source>
</evidence>
<keyword evidence="2" id="KW-1185">Reference proteome</keyword>
<comment type="caution">
    <text evidence="1">The sequence shown here is derived from an EMBL/GenBank/DDBJ whole genome shotgun (WGS) entry which is preliminary data.</text>
</comment>
<gene>
    <name evidence="1" type="ORF">FGG15_19820</name>
</gene>
<accession>A0ABY2WGB5</accession>
<reference evidence="1 2" key="1">
    <citation type="submission" date="2019-05" db="EMBL/GenBank/DDBJ databases">
        <title>Flagellimonas sp. AsT0115, sp. nov., isolated from a marine red algae, Asparagopsis taxiformis.</title>
        <authorList>
            <person name="Kim J."/>
            <person name="Jeong S.E."/>
            <person name="Jeon C.O."/>
        </authorList>
    </citation>
    <scope>NUCLEOTIDE SEQUENCE [LARGE SCALE GENOMIC DNA]</scope>
    <source>
        <strain evidence="1 2">AsT0115</strain>
    </source>
</reference>